<feature type="domain" description="Outer membrane protein beta-barrel" evidence="1">
    <location>
        <begin position="19"/>
        <end position="200"/>
    </location>
</feature>
<gene>
    <name evidence="2" type="ORF">ACFQ1M_02645</name>
</gene>
<name>A0ABW3CW60_9FLAO</name>
<evidence type="ECO:0000259" key="1">
    <source>
        <dbReference type="Pfam" id="PF13568"/>
    </source>
</evidence>
<dbReference type="InterPro" id="IPR025665">
    <property type="entry name" value="Beta-barrel_OMP_2"/>
</dbReference>
<dbReference type="Proteomes" id="UP001596978">
    <property type="component" value="Unassembled WGS sequence"/>
</dbReference>
<evidence type="ECO:0000313" key="3">
    <source>
        <dbReference type="Proteomes" id="UP001596978"/>
    </source>
</evidence>
<dbReference type="RefSeq" id="WP_386403464.1">
    <property type="nucleotide sequence ID" value="NZ_JBHTJH010000003.1"/>
</dbReference>
<accession>A0ABW3CW60</accession>
<sequence>MKRFLESLLIFLITFLGMAQDSLEVEYTYREDQFYLGVTYNLLLDAPVGVSQNNVSNGIFLGYIKDIAINRRHTKALGIGLGYNLNTYFTNLRAFEDNGQIGYAQISTLEFDKNRFTTHILEMPIEFRWRTSTPTEYKFWRIYGGVKLGYVFANNYVFESSEGKERFSNDNLRDFQYGLSLAAGYGTWNAYIYYGLNSLLEDDVRTIQGNEITMRDLKFGLIFYIL</sequence>
<evidence type="ECO:0000313" key="2">
    <source>
        <dbReference type="EMBL" id="MFD0861094.1"/>
    </source>
</evidence>
<proteinExistence type="predicted"/>
<keyword evidence="3" id="KW-1185">Reference proteome</keyword>
<dbReference type="Pfam" id="PF13568">
    <property type="entry name" value="OMP_b-brl_2"/>
    <property type="match status" value="1"/>
</dbReference>
<dbReference type="EMBL" id="JBHTJH010000003">
    <property type="protein sequence ID" value="MFD0861094.1"/>
    <property type="molecule type" value="Genomic_DNA"/>
</dbReference>
<protein>
    <submittedName>
        <fullName evidence="2">Porin family protein</fullName>
    </submittedName>
</protein>
<comment type="caution">
    <text evidence="2">The sequence shown here is derived from an EMBL/GenBank/DDBJ whole genome shotgun (WGS) entry which is preliminary data.</text>
</comment>
<organism evidence="2 3">
    <name type="scientific">Sungkyunkwania multivorans</name>
    <dbReference type="NCBI Taxonomy" id="1173618"/>
    <lineage>
        <taxon>Bacteria</taxon>
        <taxon>Pseudomonadati</taxon>
        <taxon>Bacteroidota</taxon>
        <taxon>Flavobacteriia</taxon>
        <taxon>Flavobacteriales</taxon>
        <taxon>Flavobacteriaceae</taxon>
        <taxon>Sungkyunkwania</taxon>
    </lineage>
</organism>
<reference evidence="3" key="1">
    <citation type="journal article" date="2019" name="Int. J. Syst. Evol. Microbiol.">
        <title>The Global Catalogue of Microorganisms (GCM) 10K type strain sequencing project: providing services to taxonomists for standard genome sequencing and annotation.</title>
        <authorList>
            <consortium name="The Broad Institute Genomics Platform"/>
            <consortium name="The Broad Institute Genome Sequencing Center for Infectious Disease"/>
            <person name="Wu L."/>
            <person name="Ma J."/>
        </authorList>
    </citation>
    <scope>NUCLEOTIDE SEQUENCE [LARGE SCALE GENOMIC DNA]</scope>
    <source>
        <strain evidence="3">CCUG 62952</strain>
    </source>
</reference>